<evidence type="ECO:0000256" key="1">
    <source>
        <dbReference type="SAM" id="SignalP"/>
    </source>
</evidence>
<evidence type="ECO:0000313" key="2">
    <source>
        <dbReference type="EMBL" id="BBM86307.1"/>
    </source>
</evidence>
<evidence type="ECO:0000313" key="3">
    <source>
        <dbReference type="Proteomes" id="UP000326354"/>
    </source>
</evidence>
<organism evidence="2 3">
    <name type="scientific">Uabimicrobium amorphum</name>
    <dbReference type="NCBI Taxonomy" id="2596890"/>
    <lineage>
        <taxon>Bacteria</taxon>
        <taxon>Pseudomonadati</taxon>
        <taxon>Planctomycetota</taxon>
        <taxon>Candidatus Uabimicrobiia</taxon>
        <taxon>Candidatus Uabimicrobiales</taxon>
        <taxon>Candidatus Uabimicrobiaceae</taxon>
        <taxon>Candidatus Uabimicrobium</taxon>
    </lineage>
</organism>
<sequence>MFKICIALLFLMSILYAQDICTTLDHGEGFTEQSFEEKEGLSLVGVKKLLWPAKERVLHVRFVGIANKDIEQQIPQA</sequence>
<dbReference type="RefSeq" id="WP_151970371.1">
    <property type="nucleotide sequence ID" value="NZ_AP019860.1"/>
</dbReference>
<feature type="chain" id="PRO_5024828992" evidence="1">
    <location>
        <begin position="18"/>
        <end position="77"/>
    </location>
</feature>
<name>A0A5S9IRC7_UABAM</name>
<dbReference type="EMBL" id="AP019860">
    <property type="protein sequence ID" value="BBM86307.1"/>
    <property type="molecule type" value="Genomic_DNA"/>
</dbReference>
<feature type="signal peptide" evidence="1">
    <location>
        <begin position="1"/>
        <end position="17"/>
    </location>
</feature>
<dbReference type="Proteomes" id="UP000326354">
    <property type="component" value="Chromosome"/>
</dbReference>
<reference evidence="2 3" key="1">
    <citation type="submission" date="2019-08" db="EMBL/GenBank/DDBJ databases">
        <title>Complete genome sequence of Candidatus Uab amorphum.</title>
        <authorList>
            <person name="Shiratori T."/>
            <person name="Suzuki S."/>
            <person name="Kakizawa Y."/>
            <person name="Ishida K."/>
        </authorList>
    </citation>
    <scope>NUCLEOTIDE SEQUENCE [LARGE SCALE GENOMIC DNA]</scope>
    <source>
        <strain evidence="2 3">SRT547</strain>
    </source>
</reference>
<accession>A0A5S9IRC7</accession>
<keyword evidence="3" id="KW-1185">Reference proteome</keyword>
<dbReference type="KEGG" id="uam:UABAM_04693"/>
<dbReference type="AlphaFoldDB" id="A0A5S9IRC7"/>
<gene>
    <name evidence="2" type="ORF">UABAM_04693</name>
</gene>
<proteinExistence type="predicted"/>
<protein>
    <submittedName>
        <fullName evidence="2">Uncharacterized protein</fullName>
    </submittedName>
</protein>
<keyword evidence="1" id="KW-0732">Signal</keyword>